<feature type="compositionally biased region" description="Polar residues" evidence="1">
    <location>
        <begin position="40"/>
        <end position="49"/>
    </location>
</feature>
<dbReference type="RefSeq" id="WP_251800273.1">
    <property type="nucleotide sequence ID" value="NZ_JAMQOL010000032.1"/>
</dbReference>
<reference evidence="2 3" key="1">
    <citation type="submission" date="2022-06" db="EMBL/GenBank/DDBJ databases">
        <title>Actinoplanes abujensis sp. nov., isolated from Nigerian arid soil.</title>
        <authorList>
            <person name="Ding P."/>
        </authorList>
    </citation>
    <scope>NUCLEOTIDE SEQUENCE [LARGE SCALE GENOMIC DNA]</scope>
    <source>
        <strain evidence="3">TRM88002</strain>
    </source>
</reference>
<accession>A0ABT0Y356</accession>
<name>A0ABT0Y356_9ACTN</name>
<protein>
    <recommendedName>
        <fullName evidence="4">Bacterial CdiA-CT RNAse A domain-containing protein</fullName>
    </recommendedName>
</protein>
<evidence type="ECO:0000313" key="3">
    <source>
        <dbReference type="Proteomes" id="UP001523216"/>
    </source>
</evidence>
<gene>
    <name evidence="2" type="ORF">LXN57_23150</name>
</gene>
<feature type="region of interest" description="Disordered" evidence="1">
    <location>
        <begin position="1"/>
        <end position="77"/>
    </location>
</feature>
<feature type="compositionally biased region" description="Basic and acidic residues" evidence="1">
    <location>
        <begin position="112"/>
        <end position="128"/>
    </location>
</feature>
<organism evidence="2 3">
    <name type="scientific">Paractinoplanes hotanensis</name>
    <dbReference type="NCBI Taxonomy" id="2906497"/>
    <lineage>
        <taxon>Bacteria</taxon>
        <taxon>Bacillati</taxon>
        <taxon>Actinomycetota</taxon>
        <taxon>Actinomycetes</taxon>
        <taxon>Micromonosporales</taxon>
        <taxon>Micromonosporaceae</taxon>
        <taxon>Paractinoplanes</taxon>
    </lineage>
</organism>
<proteinExistence type="predicted"/>
<keyword evidence="3" id="KW-1185">Reference proteome</keyword>
<evidence type="ECO:0000256" key="1">
    <source>
        <dbReference type="SAM" id="MobiDB-lite"/>
    </source>
</evidence>
<feature type="region of interest" description="Disordered" evidence="1">
    <location>
        <begin position="112"/>
        <end position="142"/>
    </location>
</feature>
<dbReference type="EMBL" id="JAMQOL010000032">
    <property type="protein sequence ID" value="MCM4080481.1"/>
    <property type="molecule type" value="Genomic_DNA"/>
</dbReference>
<evidence type="ECO:0008006" key="4">
    <source>
        <dbReference type="Google" id="ProtNLM"/>
    </source>
</evidence>
<evidence type="ECO:0000313" key="2">
    <source>
        <dbReference type="EMBL" id="MCM4080481.1"/>
    </source>
</evidence>
<comment type="caution">
    <text evidence="2">The sequence shown here is derived from an EMBL/GenBank/DDBJ whole genome shotgun (WGS) entry which is preliminary data.</text>
</comment>
<dbReference type="Proteomes" id="UP001523216">
    <property type="component" value="Unassembled WGS sequence"/>
</dbReference>
<sequence>MPTRPRSHGGSGGDTPDPPSSGGSRPHGAGGPRPAGNIAAAQQSTQSVAHQGRAGAGHNTAANIGPGSTGSSPSADDLRLSAMMDRYDQLGDTPPTFNLARNDDAFSSEGAHTVERHGPDVPVRRDPNTRTVEGRIYGDPPWPHTENRSYKWTDHTTMNREVNRYVQENWQTIRSNLAQDGRHDGGFDAHHRVGEGYYNKGMFGAGPRQAEYGTTSLVTVRIRLVPDSDPPQPFIVTAFPSGLL</sequence>